<evidence type="ECO:0000259" key="1">
    <source>
        <dbReference type="Pfam" id="PF13700"/>
    </source>
</evidence>
<proteinExistence type="predicted"/>
<evidence type="ECO:0000313" key="2">
    <source>
        <dbReference type="EMBL" id="NML13228.1"/>
    </source>
</evidence>
<reference evidence="2 3" key="1">
    <citation type="submission" date="2020-04" db="EMBL/GenBank/DDBJ databases">
        <title>Sphingobium sp. AR-3-1 isolated from Arctic soil.</title>
        <authorList>
            <person name="Dahal R.H."/>
            <person name="Chaudhary D.K."/>
        </authorList>
    </citation>
    <scope>NUCLEOTIDE SEQUENCE [LARGE SCALE GENOMIC DNA]</scope>
    <source>
        <strain evidence="2 3">AR-3-1</strain>
    </source>
</reference>
<sequence>MTGRFGRDAGEFPDTVVTYLAEQIGASPAVLEGYDWLGRSGRRHRADILDHLGFRRARRQDMQAAAAWTGSELCQLGLPASGMMDRLLGWFVAHRIAAPEEEALTALITTARRGFEDQVLEKIASFVSSEHGERLDASLADEDGVTGFSGLKADPGQPNIDNILIAARRLAFVKQHVLPLEALPDLGDPIARILRRRAINETVWTMRRHPDGRRYALFGLFLAHRERELTDGLIDLLIEIVHTIGSRARNRVLKAFVTEVERVHGKEGLLVRIAEAACLQPEGMVCDVVFPAAGGADVLAAIVREHKASDGFERRVHRVLRVSYLRHYRRMLPAVLGVLEFRSNNLVHRLVLDAVDWLRRTSGSRRVLRPEDGVPLDGVVPPKWRDLVVEKDDDGRPRINRINYEICVLTALRERLRCKEILVVGAGRYRNPDDDLPRDFETRRADCYLLRQGR</sequence>
<name>A0A7X9X144_9SPHN</name>
<comment type="caution">
    <text evidence="2">The sequence shown here is derived from an EMBL/GenBank/DDBJ whole genome shotgun (WGS) entry which is preliminary data.</text>
</comment>
<evidence type="ECO:0000313" key="3">
    <source>
        <dbReference type="Proteomes" id="UP000519023"/>
    </source>
</evidence>
<organism evidence="2 3">
    <name type="scientific">Sphingobium psychrophilum</name>
    <dbReference type="NCBI Taxonomy" id="2728834"/>
    <lineage>
        <taxon>Bacteria</taxon>
        <taxon>Pseudomonadati</taxon>
        <taxon>Pseudomonadota</taxon>
        <taxon>Alphaproteobacteria</taxon>
        <taxon>Sphingomonadales</taxon>
        <taxon>Sphingomonadaceae</taxon>
        <taxon>Sphingobium</taxon>
    </lineage>
</organism>
<dbReference type="Proteomes" id="UP000519023">
    <property type="component" value="Unassembled WGS sequence"/>
</dbReference>
<protein>
    <submittedName>
        <fullName evidence="2">DUF4158 domain-containing protein</fullName>
    </submittedName>
</protein>
<gene>
    <name evidence="2" type="ORF">HHL08_24450</name>
</gene>
<keyword evidence="3" id="KW-1185">Reference proteome</keyword>
<accession>A0A7X9X144</accession>
<dbReference type="EMBL" id="JABBFV010000043">
    <property type="protein sequence ID" value="NML13228.1"/>
    <property type="molecule type" value="Genomic_DNA"/>
</dbReference>
<dbReference type="AlphaFoldDB" id="A0A7X9X144"/>
<dbReference type="InterPro" id="IPR025296">
    <property type="entry name" value="DUF4158"/>
</dbReference>
<feature type="domain" description="DUF4158" evidence="1">
    <location>
        <begin position="2"/>
        <end position="110"/>
    </location>
</feature>
<dbReference type="Pfam" id="PF13700">
    <property type="entry name" value="DUF4158"/>
    <property type="match status" value="1"/>
</dbReference>